<dbReference type="Proteomes" id="UP000284403">
    <property type="component" value="Unassembled WGS sequence"/>
</dbReference>
<keyword evidence="3" id="KW-1185">Reference proteome</keyword>
<dbReference type="Pfam" id="PF14655">
    <property type="entry name" value="RAB3GAP2_N"/>
    <property type="match status" value="1"/>
</dbReference>
<protein>
    <recommendedName>
        <fullName evidence="1">Rab3-GAP regulatory subunit N-terminal domain-containing protein</fullName>
    </recommendedName>
</protein>
<gene>
    <name evidence="2" type="ORF">Tco025E_03587</name>
</gene>
<evidence type="ECO:0000313" key="3">
    <source>
        <dbReference type="Proteomes" id="UP000284403"/>
    </source>
</evidence>
<evidence type="ECO:0000313" key="2">
    <source>
        <dbReference type="EMBL" id="RNF20857.1"/>
    </source>
</evidence>
<comment type="caution">
    <text evidence="2">The sequence shown here is derived from an EMBL/GenBank/DDBJ whole genome shotgun (WGS) entry which is preliminary data.</text>
</comment>
<dbReference type="RefSeq" id="XP_029229353.1">
    <property type="nucleotide sequence ID" value="XM_029370505.1"/>
</dbReference>
<evidence type="ECO:0000259" key="1">
    <source>
        <dbReference type="Pfam" id="PF14655"/>
    </source>
</evidence>
<dbReference type="PANTHER" id="PTHR12472">
    <property type="entry name" value="RAB3-GAP REGULATORY DOMAIN"/>
    <property type="match status" value="1"/>
</dbReference>
<dbReference type="OrthoDB" id="2019917at2759"/>
<dbReference type="InterPro" id="IPR032839">
    <property type="entry name" value="RAB3GAP_N"/>
</dbReference>
<organism evidence="2 3">
    <name type="scientific">Trypanosoma conorhini</name>
    <dbReference type="NCBI Taxonomy" id="83891"/>
    <lineage>
        <taxon>Eukaryota</taxon>
        <taxon>Discoba</taxon>
        <taxon>Euglenozoa</taxon>
        <taxon>Kinetoplastea</taxon>
        <taxon>Metakinetoplastina</taxon>
        <taxon>Trypanosomatida</taxon>
        <taxon>Trypanosomatidae</taxon>
        <taxon>Trypanosoma</taxon>
    </lineage>
</organism>
<dbReference type="InterPro" id="IPR026059">
    <property type="entry name" value="Rab3GAP2"/>
</dbReference>
<dbReference type="PANTHER" id="PTHR12472:SF0">
    <property type="entry name" value="RAB3 GTPASE-ACTIVATING PROTEIN NON-CATALYTIC SUBUNIT"/>
    <property type="match status" value="1"/>
</dbReference>
<sequence length="1526" mass="166869">MHNMASLSLRKVGALQQPQVLARPSPLSATYVELTAGAYLLASVNTARNQCILEFLLDTAAAAAAAAAVTGTTTATPMNARSAPSGVTGVVEQARFLEGLQGSFRLPKVFDVLEDEGVITAVELVRDYRRVEGSRQALQGRNRLLESIYVHLFIGTSNGTVFVCNALRGTIMALTQFQYNGVFGHHRYAKPQEDATKPICRNEAVVRFVLQGAAPDAHFNANIAQSIALMPTETLHAVCVVHSRGRAVLLNRAALDTFLSVAEQRLDGRRPYLILEWSPESTVSSFPTAGPAAHFASYVESVFVASEEGRYSAVELQTRRVMSGTTTGRTIRDAAFFFGNLCDTTAILRNGPQAMESLLLCGETPALSTYTFENTHAAFSARQAVRAVVSVLGGMARRLWQRPQQDEGGVASKPKRLAKHPQQAKDAFYEADMIFSSVQVDPTSQWAACYSEGAGRIYLYDLMSGTIWRVMKGCRSAQFQWCMATIAGKRMLLLVVHLLLRHAVELYSLRLGQRLAARHVPRGSVMLRPESVSSALSILMLTPSREVVRIHVELNVREEEEEMHPSLPLAATSSAPRREEAASPSKLWEKAYQVMPRDVLIAALQLPLPVPATDESLFAVYHAQMKALESSVKSRFSPGVSDDRCLPISLEMTAENLPRDITAAQCLNYLELRLACVTNYRRALLLRGLDEGGMQHADTTASQVPSDRDFFVEGGQPHPSLVQAVRTAAEMLSTAGAAEVANLLDDLLPSIQQLLQTHKDTTAEHAPPPISAIPLDAFLKLFYCGGYRLEFLRDTVWGREDVSNAADDVWAEIGAVFYSSAGRGLGSLMQQLEAFSTLGLQTEEVAVISLSWLCCSFARLPTSTSLGTLSNLVFLLKTCNDAAFLTAVEHVPCLTTGVTDTAHGGYEAYLLLLILCMVVRQQEKPVGAVYYGRYVRLLRQLLAFRAMLHRSKTELYASTTDAKKEGHQCLRMSGLLPCEGGDALNAYCFRFFPASVARVLCKNIVGSDELTRALGGVDMVELLNLLSIREETPAWDVETPWYKARTWNHGVFSEHVLKPLVSATAAVMPTAPEAPSWILTATPQQVAGLGVILAVELTLLEWQLEPLREEPLAFLEHSSAPDANLFEGGEELVKSPARRPKGSRSTRDYFNSCRELLALLRGCVAAIMEEANDPEGCGKFVEAASVLLSYDNNAPFALIPRAIRRQIEPLMALFQAGPAPFLRRIDEVSSFLDTVTFFAFTEAGAQLPSAASPSRSLTVPWGRMFGAKERLLRLSPDGDLAEPAQRLQTVAQLQMRSSLLREFAFTSFGGTRTEAADGRVAQLGAALGLTRVVCDISQLVLFDAAALHLASNSQLTRLLNAAASRHLAARIAAEDFRIIVANCFKYYAELKRGIPKENRFELQQLALKIKSMEATMTEECRSWVLGRAAKREAATGTEAEPASTLPLEYAIVVCPCWYTPRELRAVELRVRERLQQPRGSEGLTDLNALLFTLAFAAAGAKSEVQGAAPRVAEELPMVAVRLAALL</sequence>
<dbReference type="GeneID" id="40317198"/>
<reference evidence="2 3" key="1">
    <citation type="journal article" date="2018" name="BMC Genomics">
        <title>Genomic comparison of Trypanosoma conorhini and Trypanosoma rangeli to Trypanosoma cruzi strains of high and low virulence.</title>
        <authorList>
            <person name="Bradwell K.R."/>
            <person name="Koparde V.N."/>
            <person name="Matveyev A.V."/>
            <person name="Serrano M.G."/>
            <person name="Alves J.M."/>
            <person name="Parikh H."/>
            <person name="Huang B."/>
            <person name="Lee V."/>
            <person name="Espinosa-Alvarez O."/>
            <person name="Ortiz P.A."/>
            <person name="Costa-Martins A.G."/>
            <person name="Teixeira M.M."/>
            <person name="Buck G.A."/>
        </authorList>
    </citation>
    <scope>NUCLEOTIDE SEQUENCE [LARGE SCALE GENOMIC DNA]</scope>
    <source>
        <strain evidence="2 3">025E</strain>
    </source>
</reference>
<accession>A0A3R7MUD2</accession>
<feature type="domain" description="Rab3-GAP regulatory subunit N-terminal" evidence="1">
    <location>
        <begin position="347"/>
        <end position="525"/>
    </location>
</feature>
<name>A0A3R7MUD2_9TRYP</name>
<proteinExistence type="predicted"/>
<dbReference type="EMBL" id="MKKU01000169">
    <property type="protein sequence ID" value="RNF20857.1"/>
    <property type="molecule type" value="Genomic_DNA"/>
</dbReference>